<dbReference type="InterPro" id="IPR025476">
    <property type="entry name" value="Helitron_helicase-like"/>
</dbReference>
<dbReference type="Pfam" id="PF05970">
    <property type="entry name" value="PIF1"/>
    <property type="match status" value="1"/>
</dbReference>
<keyword evidence="1" id="KW-0347">Helicase</keyword>
<comment type="similarity">
    <text evidence="1">Belongs to the helicase family.</text>
</comment>
<dbReference type="GO" id="GO:0043139">
    <property type="term" value="F:5'-3' DNA helicase activity"/>
    <property type="evidence" value="ECO:0007669"/>
    <property type="project" value="UniProtKB-EC"/>
</dbReference>
<feature type="domain" description="DNA helicase Pif1-like 2B" evidence="4">
    <location>
        <begin position="994"/>
        <end position="1036"/>
    </location>
</feature>
<feature type="domain" description="Helitron helicase-like" evidence="3">
    <location>
        <begin position="186"/>
        <end position="335"/>
    </location>
</feature>
<keyword evidence="1" id="KW-0234">DNA repair</keyword>
<dbReference type="GO" id="GO:0000723">
    <property type="term" value="P:telomere maintenance"/>
    <property type="evidence" value="ECO:0007669"/>
    <property type="project" value="InterPro"/>
</dbReference>
<keyword evidence="6" id="KW-1185">Reference proteome</keyword>
<dbReference type="EMBL" id="CAKMRJ010000002">
    <property type="protein sequence ID" value="CAH1417264.1"/>
    <property type="molecule type" value="Genomic_DNA"/>
</dbReference>
<dbReference type="InterPro" id="IPR049163">
    <property type="entry name" value="Pif1-like_2B_dom"/>
</dbReference>
<accession>A0AAU9LNP9</accession>
<dbReference type="SUPFAM" id="SSF52540">
    <property type="entry name" value="P-loop containing nucleoside triphosphate hydrolases"/>
    <property type="match status" value="2"/>
</dbReference>
<dbReference type="Pfam" id="PF21530">
    <property type="entry name" value="Pif1_2B_dom"/>
    <property type="match status" value="1"/>
</dbReference>
<dbReference type="InterPro" id="IPR027417">
    <property type="entry name" value="P-loop_NTPase"/>
</dbReference>
<proteinExistence type="inferred from homology"/>
<keyword evidence="1" id="KW-0227">DNA damage</keyword>
<reference evidence="5 6" key="1">
    <citation type="submission" date="2022-01" db="EMBL/GenBank/DDBJ databases">
        <authorList>
            <person name="Xiong W."/>
            <person name="Schranz E."/>
        </authorList>
    </citation>
    <scope>NUCLEOTIDE SEQUENCE [LARGE SCALE GENOMIC DNA]</scope>
</reference>
<dbReference type="PANTHER" id="PTHR10492">
    <property type="match status" value="1"/>
</dbReference>
<dbReference type="Gene3D" id="3.40.50.300">
    <property type="entry name" value="P-loop containing nucleotide triphosphate hydrolases"/>
    <property type="match status" value="1"/>
</dbReference>
<evidence type="ECO:0000313" key="6">
    <source>
        <dbReference type="Proteomes" id="UP001157418"/>
    </source>
</evidence>
<sequence length="1195" mass="136987">MNDLQPKDESAKNLQLYFHDTNNEIENRQISSPRLSKGIIATCITYLQHNPYARFFRNLRDIPSLSEYKIILKTIPGQDQRVYNKPEVSQVAALWVEGEENGEHGRRNIQVRTHSDLQRTVEYYYGCYDPLQYPLMFPFGELGWHQHIPKKNSNKQGNSGIGTSSAERLISPFDAIDADELLNMEQTETQRLAFYRNQQQELRQELLQGVVDAMASGETNASTMGQRVVLPANFIGGPRNMRRKYIDAMALVQKFGKPDIFLTLTCNPNWPEIKQHMMHHEEAQNRADLIVRVFHAKLDQFKKEIFKNEIFGKVVAYTYVVEFQKRGLPHAHFLLILGTPYKMYHAEEYDEIVSAEIPNERSNPHLFRMVVKHMLHGPCGDLNPKNVCMKKKGYCKNFYPKAFCDVTTQNTDAYPAYRRRDNGVKVIVRGAKLDNRWVVPYNPYLLCKFDCHVNIEICSTIKAVKYIYKYICKGCDKISFSVTQDDHSSSINEIDQFQAGRWISPPEAAWRIFRFSLGEIKPAVIHLPLHLENYQPITFKKKERCPKSYDDLKLCKGQRVDTFRESALLHGYLLDDNSQQLCLEEASNYHMPYELRRLFATLLVYTNPNNPRKLWESFEDAMLEDFVHYNILSLTEAKRCAFQQINTLLQSNGRKLHEFDILPNDLSYADLEDDTREVATEKSIIVSEIDQRAIQNLNKKQKLAFDTIIRKVESNNGGAFFIDGPGGTGKTFLYRALLAYIRLKGQIALATATSGIAASLLPGGRTAHSRFKIPLDLTDRSNCRISKQSSLGILIKTCTIIIWDEAPMAKRQAIEALDELLQDLMESTEIFGGKVVVLGGDFRQTLPVVRNGSKHDTIAACITNSHIWPSLCVLQLNENMRALLDPIFTEFLLRLGDGRENLEDDDVVTLPSQIVIADNDESQGLNVLIKYVYPHIFENSINNPASFNRAILTTKNTFVDELNDILIHKFQGEEKEYISFDETLDQNDQAHYEDLLHSLTPHGMPPHKLILKVDAPIILLRNMNPAKGLCNGTRLFCKDFDRNVIRAQIAFNDFAGKEVFIHRIPLQPPTGEEYTVPFKRTQFPIKVCIPAMVVPFFAKQITTINVSVFAISWNTLFSDLKQLYCNIIWQYKRKGTSSIHHAKGQHATSAIALLHTHCNHNLYCHTVSFMILFQIYLYVYGESDHLPSIGHLRPK</sequence>
<dbReference type="EC" id="5.6.2.3" evidence="1"/>
<comment type="caution">
    <text evidence="5">The sequence shown here is derived from an EMBL/GenBank/DDBJ whole genome shotgun (WGS) entry which is preliminary data.</text>
</comment>
<keyword evidence="1" id="KW-0547">Nucleotide-binding</keyword>
<dbReference type="AlphaFoldDB" id="A0AAU9LNP9"/>
<evidence type="ECO:0000259" key="2">
    <source>
        <dbReference type="Pfam" id="PF05970"/>
    </source>
</evidence>
<dbReference type="Proteomes" id="UP001157418">
    <property type="component" value="Unassembled WGS sequence"/>
</dbReference>
<keyword evidence="1" id="KW-0233">DNA recombination</keyword>
<name>A0AAU9LNP9_9ASTR</name>
<dbReference type="PANTHER" id="PTHR10492:SF92">
    <property type="entry name" value="ATP-DEPENDENT DNA HELICASE"/>
    <property type="match status" value="1"/>
</dbReference>
<feature type="domain" description="DNA helicase Pif1-like DEAD-box helicase" evidence="2">
    <location>
        <begin position="697"/>
        <end position="904"/>
    </location>
</feature>
<comment type="cofactor">
    <cofactor evidence="1">
        <name>Mg(2+)</name>
        <dbReference type="ChEBI" id="CHEBI:18420"/>
    </cofactor>
</comment>
<dbReference type="GO" id="GO:0006310">
    <property type="term" value="P:DNA recombination"/>
    <property type="evidence" value="ECO:0007669"/>
    <property type="project" value="UniProtKB-KW"/>
</dbReference>
<evidence type="ECO:0000313" key="5">
    <source>
        <dbReference type="EMBL" id="CAH1417264.1"/>
    </source>
</evidence>
<protein>
    <recommendedName>
        <fullName evidence="1">ATP-dependent DNA helicase</fullName>
        <ecNumber evidence="1">5.6.2.3</ecNumber>
    </recommendedName>
</protein>
<comment type="catalytic activity">
    <reaction evidence="1">
        <text>ATP + H2O = ADP + phosphate + H(+)</text>
        <dbReference type="Rhea" id="RHEA:13065"/>
        <dbReference type="ChEBI" id="CHEBI:15377"/>
        <dbReference type="ChEBI" id="CHEBI:15378"/>
        <dbReference type="ChEBI" id="CHEBI:30616"/>
        <dbReference type="ChEBI" id="CHEBI:43474"/>
        <dbReference type="ChEBI" id="CHEBI:456216"/>
        <dbReference type="EC" id="5.6.2.3"/>
    </reaction>
</comment>
<dbReference type="Pfam" id="PF14214">
    <property type="entry name" value="Helitron_like_N"/>
    <property type="match status" value="1"/>
</dbReference>
<keyword evidence="1" id="KW-0067">ATP-binding</keyword>
<dbReference type="GO" id="GO:0006281">
    <property type="term" value="P:DNA repair"/>
    <property type="evidence" value="ECO:0007669"/>
    <property type="project" value="UniProtKB-KW"/>
</dbReference>
<evidence type="ECO:0000256" key="1">
    <source>
        <dbReference type="RuleBase" id="RU363044"/>
    </source>
</evidence>
<evidence type="ECO:0000259" key="3">
    <source>
        <dbReference type="Pfam" id="PF14214"/>
    </source>
</evidence>
<keyword evidence="1" id="KW-0378">Hydrolase</keyword>
<dbReference type="GO" id="GO:0016787">
    <property type="term" value="F:hydrolase activity"/>
    <property type="evidence" value="ECO:0007669"/>
    <property type="project" value="UniProtKB-KW"/>
</dbReference>
<organism evidence="5 6">
    <name type="scientific">Lactuca virosa</name>
    <dbReference type="NCBI Taxonomy" id="75947"/>
    <lineage>
        <taxon>Eukaryota</taxon>
        <taxon>Viridiplantae</taxon>
        <taxon>Streptophyta</taxon>
        <taxon>Embryophyta</taxon>
        <taxon>Tracheophyta</taxon>
        <taxon>Spermatophyta</taxon>
        <taxon>Magnoliopsida</taxon>
        <taxon>eudicotyledons</taxon>
        <taxon>Gunneridae</taxon>
        <taxon>Pentapetalae</taxon>
        <taxon>asterids</taxon>
        <taxon>campanulids</taxon>
        <taxon>Asterales</taxon>
        <taxon>Asteraceae</taxon>
        <taxon>Cichorioideae</taxon>
        <taxon>Cichorieae</taxon>
        <taxon>Lactucinae</taxon>
        <taxon>Lactuca</taxon>
    </lineage>
</organism>
<dbReference type="GO" id="GO:0005524">
    <property type="term" value="F:ATP binding"/>
    <property type="evidence" value="ECO:0007669"/>
    <property type="project" value="UniProtKB-KW"/>
</dbReference>
<gene>
    <name evidence="5" type="ORF">LVIROSA_LOCUS4962</name>
</gene>
<dbReference type="InterPro" id="IPR010285">
    <property type="entry name" value="DNA_helicase_pif1-like_DEAD"/>
</dbReference>
<evidence type="ECO:0000259" key="4">
    <source>
        <dbReference type="Pfam" id="PF21530"/>
    </source>
</evidence>